<dbReference type="Proteomes" id="UP000484858">
    <property type="component" value="Unassembled WGS sequence"/>
</dbReference>
<gene>
    <name evidence="1" type="ORF">NBRC3293_2466</name>
</gene>
<name>A0A829X958_GLUOY</name>
<reference evidence="1 2" key="1">
    <citation type="submission" date="2013-04" db="EMBL/GenBank/DDBJ databases">
        <title>Gluconobacter oxydans NBRC 3293 whole genome sequence.</title>
        <authorList>
            <person name="Matsutani M."/>
            <person name="Yakushi T."/>
            <person name="Matsushita K."/>
        </authorList>
    </citation>
    <scope>NUCLEOTIDE SEQUENCE [LARGE SCALE GENOMIC DNA]</scope>
    <source>
        <strain evidence="1 2">NBRC 3293</strain>
    </source>
</reference>
<accession>A0A829X958</accession>
<protein>
    <submittedName>
        <fullName evidence="1">Uncharacterized protein</fullName>
    </submittedName>
</protein>
<dbReference type="AlphaFoldDB" id="A0A829X958"/>
<evidence type="ECO:0000313" key="1">
    <source>
        <dbReference type="EMBL" id="GEM17969.1"/>
    </source>
</evidence>
<sequence>MAMSHDSTNTPEWAKPEHIEDYFARISRRTLERECLSNWLAVAAVAEALTMGEVNQAPVSDTLDKISEIVRDGMGFTFRPDIPEVEEAWRKRVREIFAAHPTSDEGDAA</sequence>
<evidence type="ECO:0000313" key="2">
    <source>
        <dbReference type="Proteomes" id="UP000484858"/>
    </source>
</evidence>
<comment type="caution">
    <text evidence="1">The sequence shown here is derived from an EMBL/GenBank/DDBJ whole genome shotgun (WGS) entry which is preliminary data.</text>
</comment>
<proteinExistence type="predicted"/>
<dbReference type="EMBL" id="BARJ01000012">
    <property type="protein sequence ID" value="GEM17969.1"/>
    <property type="molecule type" value="Genomic_DNA"/>
</dbReference>
<organism evidence="1 2">
    <name type="scientific">Gluconobacter oxydans NBRC 3293</name>
    <dbReference type="NCBI Taxonomy" id="1315969"/>
    <lineage>
        <taxon>Bacteria</taxon>
        <taxon>Pseudomonadati</taxon>
        <taxon>Pseudomonadota</taxon>
        <taxon>Alphaproteobacteria</taxon>
        <taxon>Acetobacterales</taxon>
        <taxon>Acetobacteraceae</taxon>
        <taxon>Gluconobacter</taxon>
    </lineage>
</organism>